<reference evidence="4" key="1">
    <citation type="submission" date="2019-08" db="EMBL/GenBank/DDBJ databases">
        <authorList>
            <person name="Kucharzyk K."/>
            <person name="Murdoch R.W."/>
            <person name="Higgins S."/>
            <person name="Loffler F."/>
        </authorList>
    </citation>
    <scope>NUCLEOTIDE SEQUENCE</scope>
</reference>
<keyword evidence="4" id="KW-0489">Methyltransferase</keyword>
<dbReference type="CDD" id="cd00165">
    <property type="entry name" value="S4"/>
    <property type="match status" value="1"/>
</dbReference>
<organism evidence="4">
    <name type="scientific">bioreactor metagenome</name>
    <dbReference type="NCBI Taxonomy" id="1076179"/>
    <lineage>
        <taxon>unclassified sequences</taxon>
        <taxon>metagenomes</taxon>
        <taxon>ecological metagenomes</taxon>
    </lineage>
</organism>
<feature type="domain" description="RNA-binding S4" evidence="3">
    <location>
        <begin position="7"/>
        <end position="72"/>
    </location>
</feature>
<dbReference type="EMBL" id="VSSQ01000463">
    <property type="protein sequence ID" value="MPL95346.1"/>
    <property type="molecule type" value="Genomic_DNA"/>
</dbReference>
<evidence type="ECO:0000313" key="4">
    <source>
        <dbReference type="EMBL" id="MPL95346.1"/>
    </source>
</evidence>
<keyword evidence="4" id="KW-0808">Transferase</keyword>
<comment type="similarity">
    <text evidence="2">Belongs to the TlyA family.</text>
</comment>
<dbReference type="GO" id="GO:0003723">
    <property type="term" value="F:RNA binding"/>
    <property type="evidence" value="ECO:0007669"/>
    <property type="project" value="UniProtKB-KW"/>
</dbReference>
<evidence type="ECO:0000256" key="1">
    <source>
        <dbReference type="ARBA" id="ARBA00022884"/>
    </source>
</evidence>
<dbReference type="Pfam" id="PF01728">
    <property type="entry name" value="FtsJ"/>
    <property type="match status" value="1"/>
</dbReference>
<dbReference type="InterPro" id="IPR047048">
    <property type="entry name" value="TlyA"/>
</dbReference>
<dbReference type="Gene3D" id="3.10.290.10">
    <property type="entry name" value="RNA-binding S4 domain"/>
    <property type="match status" value="1"/>
</dbReference>
<comment type="caution">
    <text evidence="4">The sequence shown here is derived from an EMBL/GenBank/DDBJ whole genome shotgun (WGS) entry which is preliminary data.</text>
</comment>
<dbReference type="SMART" id="SM00363">
    <property type="entry name" value="S4"/>
    <property type="match status" value="1"/>
</dbReference>
<dbReference type="Gene3D" id="3.40.50.150">
    <property type="entry name" value="Vaccinia Virus protein VP39"/>
    <property type="match status" value="1"/>
</dbReference>
<dbReference type="InterPro" id="IPR036986">
    <property type="entry name" value="S4_RNA-bd_sf"/>
</dbReference>
<proteinExistence type="inferred from homology"/>
<gene>
    <name evidence="4" type="primary">tlyA_6</name>
    <name evidence="4" type="ORF">SDC9_41516</name>
</gene>
<dbReference type="GO" id="GO:0032259">
    <property type="term" value="P:methylation"/>
    <property type="evidence" value="ECO:0007669"/>
    <property type="project" value="UniProtKB-KW"/>
</dbReference>
<protein>
    <submittedName>
        <fullName evidence="4">16S/23S rRNA (Cytidine-2'-O)-methyltransferase TlyA</fullName>
        <ecNumber evidence="4">2.1.1.226</ecNumber>
    </submittedName>
</protein>
<evidence type="ECO:0000259" key="3">
    <source>
        <dbReference type="SMART" id="SM00363"/>
    </source>
</evidence>
<sequence>MSSSKKERIDRLLVSRGLVETRSKAQALLLAGKVFVGGSRVDKTGSLIPADAPVEVRDDGEKWVSRGAHKLLKGLDFFAISPGGLVCVDIGASTGGFTQVLLERGARKVYAVDVGYGQLAWSLRNDERVAVMERTNARSLTPDLFREIPGLAVADASFISLKLLIPPISLILSPEGQAILLVKPQFEVGKGRVGKGGVVRAKEDHVSVLKDILAFCEENGNFRPEGLTFSPITGPMGNIEYLLHLVRAVGPGRLISPEETVEEAHHFFRKDG</sequence>
<dbReference type="PANTHER" id="PTHR32319:SF0">
    <property type="entry name" value="BACTERIAL HEMOLYSIN-LIKE PROTEIN"/>
    <property type="match status" value="1"/>
</dbReference>
<dbReference type="SUPFAM" id="SSF53335">
    <property type="entry name" value="S-adenosyl-L-methionine-dependent methyltransferases"/>
    <property type="match status" value="1"/>
</dbReference>
<dbReference type="AlphaFoldDB" id="A0A644VVJ4"/>
<dbReference type="NCBIfam" id="TIGR00478">
    <property type="entry name" value="tly"/>
    <property type="match status" value="1"/>
</dbReference>
<dbReference type="InterPro" id="IPR029063">
    <property type="entry name" value="SAM-dependent_MTases_sf"/>
</dbReference>
<dbReference type="PIRSF" id="PIRSF005578">
    <property type="entry name" value="TlyA"/>
    <property type="match status" value="1"/>
</dbReference>
<dbReference type="Pfam" id="PF01479">
    <property type="entry name" value="S4"/>
    <property type="match status" value="1"/>
</dbReference>
<evidence type="ECO:0000256" key="2">
    <source>
        <dbReference type="ARBA" id="ARBA00029460"/>
    </source>
</evidence>
<dbReference type="EC" id="2.1.1.226" evidence="4"/>
<dbReference type="SUPFAM" id="SSF55174">
    <property type="entry name" value="Alpha-L RNA-binding motif"/>
    <property type="match status" value="1"/>
</dbReference>
<dbReference type="InterPro" id="IPR002942">
    <property type="entry name" value="S4_RNA-bd"/>
</dbReference>
<keyword evidence="1" id="KW-0694">RNA-binding</keyword>
<dbReference type="InterPro" id="IPR002877">
    <property type="entry name" value="RNA_MeTrfase_FtsJ_dom"/>
</dbReference>
<accession>A0A644VVJ4</accession>
<dbReference type="PROSITE" id="PS50889">
    <property type="entry name" value="S4"/>
    <property type="match status" value="1"/>
</dbReference>
<dbReference type="InterPro" id="IPR004538">
    <property type="entry name" value="Hemolysin_A/TlyA"/>
</dbReference>
<name>A0A644VVJ4_9ZZZZ</name>
<dbReference type="GO" id="GO:0008168">
    <property type="term" value="F:methyltransferase activity"/>
    <property type="evidence" value="ECO:0007669"/>
    <property type="project" value="UniProtKB-KW"/>
</dbReference>
<dbReference type="PANTHER" id="PTHR32319">
    <property type="entry name" value="BACTERIAL HEMOLYSIN-LIKE PROTEIN"/>
    <property type="match status" value="1"/>
</dbReference>